<proteinExistence type="predicted"/>
<protein>
    <submittedName>
        <fullName evidence="1">Uncharacterized protein</fullName>
    </submittedName>
</protein>
<dbReference type="OrthoDB" id="5597136at2759"/>
<dbReference type="Gene3D" id="2.40.70.10">
    <property type="entry name" value="Acid Proteases"/>
    <property type="match status" value="1"/>
</dbReference>
<dbReference type="InterPro" id="IPR021109">
    <property type="entry name" value="Peptidase_aspartic_dom_sf"/>
</dbReference>
<evidence type="ECO:0000313" key="2">
    <source>
        <dbReference type="Proteomes" id="UP000187429"/>
    </source>
</evidence>
<accession>A0A1R1YIT3</accession>
<comment type="caution">
    <text evidence="1">The sequence shown here is derived from an EMBL/GenBank/DDBJ whole genome shotgun (WGS) entry which is preliminary data.</text>
</comment>
<dbReference type="EMBL" id="LSSM01001331">
    <property type="protein sequence ID" value="OMJ26828.1"/>
    <property type="molecule type" value="Genomic_DNA"/>
</dbReference>
<dbReference type="AlphaFoldDB" id="A0A1R1YIT3"/>
<reference evidence="2" key="1">
    <citation type="submission" date="2017-01" db="EMBL/GenBank/DDBJ databases">
        <authorList>
            <person name="Wang Y."/>
            <person name="White M."/>
            <person name="Kvist S."/>
            <person name="Moncalvo J.-M."/>
        </authorList>
    </citation>
    <scope>NUCLEOTIDE SEQUENCE [LARGE SCALE GENOMIC DNA]</scope>
    <source>
        <strain evidence="2">ID-206-W2</strain>
    </source>
</reference>
<dbReference type="Proteomes" id="UP000187429">
    <property type="component" value="Unassembled WGS sequence"/>
</dbReference>
<gene>
    <name evidence="1" type="ORF">AYI69_g3759</name>
</gene>
<organism evidence="1 2">
    <name type="scientific">Smittium culicis</name>
    <dbReference type="NCBI Taxonomy" id="133412"/>
    <lineage>
        <taxon>Eukaryota</taxon>
        <taxon>Fungi</taxon>
        <taxon>Fungi incertae sedis</taxon>
        <taxon>Zoopagomycota</taxon>
        <taxon>Kickxellomycotina</taxon>
        <taxon>Harpellomycetes</taxon>
        <taxon>Harpellales</taxon>
        <taxon>Legeriomycetaceae</taxon>
        <taxon>Smittium</taxon>
    </lineage>
</organism>
<sequence length="407" mass="46744">MNNRTLEPKNFHGKSSEDAYRFIKRYECFGKACSWTDSEFVDYLDLFLENRSLTCIGKDSVEIKGTLKYLFEKAKIVSPNEKPRYFTKSLPTSLRKKIITKEIVSWEKAIDLIAKEEKMENLSKEISCIEVERNPTLESDVFMAEKRPSSDVTQKITKRSRIVDVIDDNVLIKEFKDRPKIQSRRPAEIMLSVISTPYSIGQNLSTTKADLSLAQLLQVAPSLRNELLNLCKRSDPKDLDKVETEESPNTNFRGLVKIFEERYWAILDTEVDNVDSQVVITTDGSKHNTLVLDIDKPVLILGTEWFSEYNAIIDLRARELVLEEQNVDVVLKIFVNSPKRRIRDEIEVYGIVIKVEEGDPKIEYPGIEDLLDEYSNLFASELAELTQTNMVEHSIDTGDAISIKLYP</sequence>
<name>A0A1R1YIT3_9FUNG</name>
<evidence type="ECO:0000313" key="1">
    <source>
        <dbReference type="EMBL" id="OMJ26828.1"/>
    </source>
</evidence>
<keyword evidence="2" id="KW-1185">Reference proteome</keyword>